<dbReference type="GO" id="GO:0005829">
    <property type="term" value="C:cytosol"/>
    <property type="evidence" value="ECO:0007669"/>
    <property type="project" value="TreeGrafter"/>
</dbReference>
<keyword evidence="3" id="KW-1185">Reference proteome</keyword>
<dbReference type="InterPro" id="IPR013713">
    <property type="entry name" value="XPO2_central"/>
</dbReference>
<proteinExistence type="predicted"/>
<accession>A0A0L0V3I0</accession>
<dbReference type="AlphaFoldDB" id="A0A0L0V3I0"/>
<dbReference type="GO" id="GO:0006611">
    <property type="term" value="P:protein export from nucleus"/>
    <property type="evidence" value="ECO:0007669"/>
    <property type="project" value="TreeGrafter"/>
</dbReference>
<dbReference type="EMBL" id="AJIL01000136">
    <property type="protein sequence ID" value="KNE93514.1"/>
    <property type="molecule type" value="Genomic_DNA"/>
</dbReference>
<dbReference type="GO" id="GO:0005049">
    <property type="term" value="F:nuclear export signal receptor activity"/>
    <property type="evidence" value="ECO:0007669"/>
    <property type="project" value="TreeGrafter"/>
</dbReference>
<dbReference type="InterPro" id="IPR016024">
    <property type="entry name" value="ARM-type_fold"/>
</dbReference>
<name>A0A0L0V3I0_9BASI</name>
<dbReference type="GO" id="GO:0006606">
    <property type="term" value="P:protein import into nucleus"/>
    <property type="evidence" value="ECO:0007669"/>
    <property type="project" value="TreeGrafter"/>
</dbReference>
<reference evidence="3" key="1">
    <citation type="submission" date="2014-03" db="EMBL/GenBank/DDBJ databases">
        <title>The Genome Sequence of Puccinia striiformis f. sp. tritici PST-78.</title>
        <authorList>
            <consortium name="The Broad Institute Genome Sequencing Platform"/>
            <person name="Cuomo C."/>
            <person name="Hulbert S."/>
            <person name="Chen X."/>
            <person name="Walker B."/>
            <person name="Young S.K."/>
            <person name="Zeng Q."/>
            <person name="Gargeya S."/>
            <person name="Fitzgerald M."/>
            <person name="Haas B."/>
            <person name="Abouelleil A."/>
            <person name="Alvarado L."/>
            <person name="Arachchi H.M."/>
            <person name="Berlin A.M."/>
            <person name="Chapman S.B."/>
            <person name="Goldberg J."/>
            <person name="Griggs A."/>
            <person name="Gujja S."/>
            <person name="Hansen M."/>
            <person name="Howarth C."/>
            <person name="Imamovic A."/>
            <person name="Larimer J."/>
            <person name="McCowan C."/>
            <person name="Montmayeur A."/>
            <person name="Murphy C."/>
            <person name="Neiman D."/>
            <person name="Pearson M."/>
            <person name="Priest M."/>
            <person name="Roberts A."/>
            <person name="Saif S."/>
            <person name="Shea T."/>
            <person name="Sisk P."/>
            <person name="Sykes S."/>
            <person name="Wortman J."/>
            <person name="Nusbaum C."/>
            <person name="Birren B."/>
        </authorList>
    </citation>
    <scope>NUCLEOTIDE SEQUENCE [LARGE SCALE GENOMIC DNA]</scope>
    <source>
        <strain evidence="3">race PST-78</strain>
    </source>
</reference>
<evidence type="ECO:0000313" key="3">
    <source>
        <dbReference type="Proteomes" id="UP000054564"/>
    </source>
</evidence>
<dbReference type="STRING" id="1165861.A0A0L0V3I0"/>
<dbReference type="SUPFAM" id="SSF48371">
    <property type="entry name" value="ARM repeat"/>
    <property type="match status" value="1"/>
</dbReference>
<evidence type="ECO:0000259" key="1">
    <source>
        <dbReference type="Pfam" id="PF08506"/>
    </source>
</evidence>
<dbReference type="Gene3D" id="1.25.10.10">
    <property type="entry name" value="Leucine-rich Repeat Variant"/>
    <property type="match status" value="1"/>
</dbReference>
<sequence>MDVFVKTCWDMLTKLGRHQRSDILVSKATCFLSVVVKMPSQKSLFESAETLEAICEKIGLLNMFLRKGLDNDTCRQAAIEITQALLEQFQEQVTAIITRYVHNYLQQYAADPAGNWHLKDAAVFLLASIASRSSTTAGGVTNTDSLMDVVQFFSEHNREEELEDISCLQVNGQSRYEIPELIKRIDSHYSQLSLIDDILKAFRIAAAELPHLALLISFLSIPGPPSNEATKQDESIPTTPSIGLQIIRDLALSSQSLLALLRAIFSATTDELTCTGARANECLRIVCEGLLRSNLLKMEDEDLPKDVNELVESIRVHMVVNCRLDRSLFNEPDCLSQYINPIEELVAALEGADRVDILPVLNEAFGPLLKQRISASGLDSSYPKPFNGMWKSTFLSTECGNLHSYKQNVEIHIPTNRMWKSTFL</sequence>
<organism evidence="2 3">
    <name type="scientific">Puccinia striiformis f. sp. tritici PST-78</name>
    <dbReference type="NCBI Taxonomy" id="1165861"/>
    <lineage>
        <taxon>Eukaryota</taxon>
        <taxon>Fungi</taxon>
        <taxon>Dikarya</taxon>
        <taxon>Basidiomycota</taxon>
        <taxon>Pucciniomycotina</taxon>
        <taxon>Pucciniomycetes</taxon>
        <taxon>Pucciniales</taxon>
        <taxon>Pucciniaceae</taxon>
        <taxon>Puccinia</taxon>
    </lineage>
</organism>
<protein>
    <recommendedName>
        <fullName evidence="1">Exportin-2 central domain-containing protein</fullName>
    </recommendedName>
</protein>
<dbReference type="PANTHER" id="PTHR10997:SF8">
    <property type="entry name" value="EXPORTIN-2"/>
    <property type="match status" value="1"/>
</dbReference>
<feature type="domain" description="Exportin-2 central" evidence="1">
    <location>
        <begin position="68"/>
        <end position="156"/>
    </location>
</feature>
<dbReference type="Pfam" id="PF08506">
    <property type="entry name" value="Cse1"/>
    <property type="match status" value="2"/>
</dbReference>
<gene>
    <name evidence="2" type="ORF">PSTG_13141</name>
</gene>
<dbReference type="GO" id="GO:0005635">
    <property type="term" value="C:nuclear envelope"/>
    <property type="evidence" value="ECO:0007669"/>
    <property type="project" value="TreeGrafter"/>
</dbReference>
<comment type="caution">
    <text evidence="2">The sequence shown here is derived from an EMBL/GenBank/DDBJ whole genome shotgun (WGS) entry which is preliminary data.</text>
</comment>
<feature type="domain" description="Exportin-2 central" evidence="1">
    <location>
        <begin position="2"/>
        <end position="67"/>
    </location>
</feature>
<evidence type="ECO:0000313" key="2">
    <source>
        <dbReference type="EMBL" id="KNE93514.1"/>
    </source>
</evidence>
<dbReference type="Proteomes" id="UP000054564">
    <property type="component" value="Unassembled WGS sequence"/>
</dbReference>
<dbReference type="InterPro" id="IPR011989">
    <property type="entry name" value="ARM-like"/>
</dbReference>
<dbReference type="PANTHER" id="PTHR10997">
    <property type="entry name" value="IMPORTIN-7, 8, 11"/>
    <property type="match status" value="1"/>
</dbReference>